<feature type="signal peptide" evidence="1">
    <location>
        <begin position="1"/>
        <end position="25"/>
    </location>
</feature>
<dbReference type="InterPro" id="IPR015943">
    <property type="entry name" value="WD40/YVTN_repeat-like_dom_sf"/>
</dbReference>
<dbReference type="SUPFAM" id="SSF51004">
    <property type="entry name" value="C-terminal (heme d1) domain of cytochrome cd1-nitrite reductase"/>
    <property type="match status" value="1"/>
</dbReference>
<dbReference type="Gene3D" id="2.130.10.10">
    <property type="entry name" value="YVTN repeat-like/Quinoprotein amine dehydrogenase"/>
    <property type="match status" value="2"/>
</dbReference>
<organism evidence="3 5">
    <name type="scientific">Paraburkholderia ginsengiterrae</name>
    <dbReference type="NCBI Taxonomy" id="1462993"/>
    <lineage>
        <taxon>Bacteria</taxon>
        <taxon>Pseudomonadati</taxon>
        <taxon>Pseudomonadota</taxon>
        <taxon>Betaproteobacteria</taxon>
        <taxon>Burkholderiales</taxon>
        <taxon>Burkholderiaceae</taxon>
        <taxon>Paraburkholderia</taxon>
    </lineage>
</organism>
<sequence>MKRTYLGLALAGTLAAGAYTWASNAAETAPKWLANIPVTSAKPFGFDISASADGKYYLADGANATLDVFDAKTATLLDQIKADFAGIGPSHDKSGPSGVTPVPGTSLVYVGDVNSVKVIDVASKKLVKTITVSTSGIRADESCLDPEHHVVMFSSGAEEPPFATFINTQTQEVIGKLPLKDSTGLEACAYDPKGKNFVLNNDGTKANPKGEVDVIPVASVLQGKPVVENVFALKGCEGPTGLAMGPGNDALLGCDPDEGGKQTTVIIDRTNGKTLAELPFGGADEVVYDPVSNRYFLAAGHHSADNVSQVGSKTAKFDPALGIVDAATRSIVAIVPTTMGAHSVAVDGESHRVFVPHGPGHSEEFAGAGVAVFATQ</sequence>
<dbReference type="Proteomes" id="UP000078116">
    <property type="component" value="Unassembled WGS sequence"/>
</dbReference>
<keyword evidence="1" id="KW-0732">Signal</keyword>
<evidence type="ECO:0000313" key="2">
    <source>
        <dbReference type="EMBL" id="OAJ54837.1"/>
    </source>
</evidence>
<proteinExistence type="predicted"/>
<gene>
    <name evidence="2" type="ORF">A6V36_08305</name>
    <name evidence="3" type="ORF">A6V37_02635</name>
</gene>
<evidence type="ECO:0000313" key="4">
    <source>
        <dbReference type="Proteomes" id="UP000077961"/>
    </source>
</evidence>
<comment type="caution">
    <text evidence="3">The sequence shown here is derived from an EMBL/GenBank/DDBJ whole genome shotgun (WGS) entry which is preliminary data.</text>
</comment>
<dbReference type="InterPro" id="IPR011048">
    <property type="entry name" value="Haem_d1_sf"/>
</dbReference>
<name>A0A1A9N796_9BURK</name>
<dbReference type="InterPro" id="IPR051200">
    <property type="entry name" value="Host-pathogen_enzymatic-act"/>
</dbReference>
<feature type="chain" id="PRO_5008393671" description="YncE family protein" evidence="1">
    <location>
        <begin position="26"/>
        <end position="376"/>
    </location>
</feature>
<dbReference type="PANTHER" id="PTHR47197">
    <property type="entry name" value="PROTEIN NIRF"/>
    <property type="match status" value="1"/>
</dbReference>
<dbReference type="AlphaFoldDB" id="A0A1A9N796"/>
<dbReference type="EMBL" id="LXJZ01000198">
    <property type="protein sequence ID" value="OAJ54837.1"/>
    <property type="molecule type" value="Genomic_DNA"/>
</dbReference>
<evidence type="ECO:0000256" key="1">
    <source>
        <dbReference type="SAM" id="SignalP"/>
    </source>
</evidence>
<dbReference type="OrthoDB" id="9124170at2"/>
<dbReference type="RefSeq" id="WP_064270385.1">
    <property type="nucleotide sequence ID" value="NZ_LXJZ01000198.1"/>
</dbReference>
<dbReference type="PANTHER" id="PTHR47197:SF3">
    <property type="entry name" value="DIHYDRO-HEME D1 DEHYDROGENASE"/>
    <property type="match status" value="1"/>
</dbReference>
<keyword evidence="4" id="KW-1185">Reference proteome</keyword>
<dbReference type="Proteomes" id="UP000077961">
    <property type="component" value="Unassembled WGS sequence"/>
</dbReference>
<dbReference type="STRING" id="1462993.A6V36_08305"/>
<reference evidence="4 5" key="1">
    <citation type="submission" date="2016-04" db="EMBL/GenBank/DDBJ databases">
        <title>Reclassification of Paraburkholderia panaciterrae (Farh et al. 2015) Dobritsa &amp; Samadpour 2016 as a later homotypic synonym of Paraburkholderia ginsengiterrae (Farh et al. 2015) Dobritsa &amp; Samadpour 2016.</title>
        <authorList>
            <person name="Dobritsa A.P."/>
            <person name="Kutumbaka K."/>
            <person name="Samadpour M."/>
        </authorList>
    </citation>
    <scope>NUCLEOTIDE SEQUENCE [LARGE SCALE GENOMIC DNA]</scope>
    <source>
        <strain evidence="3 5">DCY85</strain>
        <strain evidence="2 4">DCY85-1</strain>
    </source>
</reference>
<protein>
    <recommendedName>
        <fullName evidence="6">YncE family protein</fullName>
    </recommendedName>
</protein>
<dbReference type="EMBL" id="LXKA01000221">
    <property type="protein sequence ID" value="OAJ61022.1"/>
    <property type="molecule type" value="Genomic_DNA"/>
</dbReference>
<accession>A0A1A9N796</accession>
<evidence type="ECO:0008006" key="6">
    <source>
        <dbReference type="Google" id="ProtNLM"/>
    </source>
</evidence>
<evidence type="ECO:0000313" key="3">
    <source>
        <dbReference type="EMBL" id="OAJ61022.1"/>
    </source>
</evidence>
<evidence type="ECO:0000313" key="5">
    <source>
        <dbReference type="Proteomes" id="UP000078116"/>
    </source>
</evidence>